<dbReference type="NCBIfam" id="TIGR02660">
    <property type="entry name" value="nifV_homocitr"/>
    <property type="match status" value="1"/>
</dbReference>
<comment type="function">
    <text evidence="4">This protein is a Fe-Mo-cofactor biosynthetic component.</text>
</comment>
<dbReference type="EMBL" id="MHFR01000009">
    <property type="protein sequence ID" value="OGW99327.1"/>
    <property type="molecule type" value="Genomic_DNA"/>
</dbReference>
<dbReference type="InterPro" id="IPR013785">
    <property type="entry name" value="Aldolase_TIM"/>
</dbReference>
<evidence type="ECO:0000313" key="7">
    <source>
        <dbReference type="Proteomes" id="UP000178187"/>
    </source>
</evidence>
<dbReference type="GO" id="GO:0009399">
    <property type="term" value="P:nitrogen fixation"/>
    <property type="evidence" value="ECO:0007669"/>
    <property type="project" value="UniProtKB-UniRule"/>
</dbReference>
<dbReference type="InterPro" id="IPR002034">
    <property type="entry name" value="AIPM/Hcit_synth_CS"/>
</dbReference>
<dbReference type="Pfam" id="PF22617">
    <property type="entry name" value="HCS_D2"/>
    <property type="match status" value="1"/>
</dbReference>
<evidence type="ECO:0000256" key="1">
    <source>
        <dbReference type="ARBA" id="ARBA00006154"/>
    </source>
</evidence>
<dbReference type="InterPro" id="IPR054691">
    <property type="entry name" value="LeuA/HCS_post-cat"/>
</dbReference>
<dbReference type="PANTHER" id="PTHR42880:SF1">
    <property type="entry name" value="ISOPROPYLMALATE_HOMOCITRATE_CITRAMALATE SYNTHASE FAMILY PROTEIN"/>
    <property type="match status" value="1"/>
</dbReference>
<dbReference type="SUPFAM" id="SSF51569">
    <property type="entry name" value="Aldolase"/>
    <property type="match status" value="1"/>
</dbReference>
<dbReference type="Proteomes" id="UP000178187">
    <property type="component" value="Unassembled WGS sequence"/>
</dbReference>
<dbReference type="Gene3D" id="3.20.20.70">
    <property type="entry name" value="Aldolase class I"/>
    <property type="match status" value="1"/>
</dbReference>
<dbReference type="Gene3D" id="1.10.238.260">
    <property type="match status" value="1"/>
</dbReference>
<gene>
    <name evidence="6" type="ORF">A3G33_05925</name>
</gene>
<reference evidence="6 7" key="1">
    <citation type="journal article" date="2016" name="Nat. Commun.">
        <title>Thousands of microbial genomes shed light on interconnected biogeochemical processes in an aquifer system.</title>
        <authorList>
            <person name="Anantharaman K."/>
            <person name="Brown C.T."/>
            <person name="Hug L.A."/>
            <person name="Sharon I."/>
            <person name="Castelle C.J."/>
            <person name="Probst A.J."/>
            <person name="Thomas B.C."/>
            <person name="Singh A."/>
            <person name="Wilkins M.J."/>
            <person name="Karaoz U."/>
            <person name="Brodie E.L."/>
            <person name="Williams K.H."/>
            <person name="Hubbard S.S."/>
            <person name="Banfield J.F."/>
        </authorList>
    </citation>
    <scope>NUCLEOTIDE SEQUENCE [LARGE SCALE GENOMIC DNA]</scope>
</reference>
<accession>A0A1G1L2F6</accession>
<dbReference type="InterPro" id="IPR000891">
    <property type="entry name" value="PYR_CT"/>
</dbReference>
<dbReference type="PANTHER" id="PTHR42880">
    <property type="entry name" value="HOMOCITRATE SYNTHASE"/>
    <property type="match status" value="1"/>
</dbReference>
<organism evidence="6 7">
    <name type="scientific">Candidatus Danuiimicrobium aquiferis</name>
    <dbReference type="NCBI Taxonomy" id="1801832"/>
    <lineage>
        <taxon>Bacteria</taxon>
        <taxon>Pseudomonadati</taxon>
        <taxon>Candidatus Omnitrophota</taxon>
        <taxon>Candidatus Danuiimicrobium</taxon>
    </lineage>
</organism>
<evidence type="ECO:0000256" key="3">
    <source>
        <dbReference type="RuleBase" id="RU003523"/>
    </source>
</evidence>
<evidence type="ECO:0000313" key="6">
    <source>
        <dbReference type="EMBL" id="OGW99327.1"/>
    </source>
</evidence>
<dbReference type="PROSITE" id="PS00816">
    <property type="entry name" value="AIPM_HOMOCIT_SYNTH_2"/>
    <property type="match status" value="1"/>
</dbReference>
<sequence length="383" mass="42177">MSNEPSELKEIKIVDTTLRDGEQTAGIVFTNEEKIEIARMLAQAGVYQIEAGVPAMGGDEKETIKAIVKADLKASILGWCRAVVSDVNDAIDCGLDAVCVSVSVSDIHIQKKLGRDRAWVLDTTARVVNYGKSNGLYVSANAEDASRADMDFFLEFIRTVREAGADRLRFCDTVGLLGPFQTYEKIKTIVNVIDIPVEIHTHNDFGMATANALAGIRGGATFVSTTVNGLGERAGNAALEEVVMALKYVENRPLSFDISKLRALSEYVAKASGREVWVSKPIVGKNIFFHEAGVQAAGVIRDPKTYEVFSPDEIGGARQILIGKHSGTNTIQWKFHEYGIVLSEDDARKILEKVREQAIKVKRPLFDKELMYIYYQEVGQPEK</sequence>
<protein>
    <recommendedName>
        <fullName evidence="4">Homocitrate synthase</fullName>
        <ecNumber evidence="4">2.3.3.14</ecNumber>
    </recommendedName>
</protein>
<comment type="catalytic activity">
    <reaction evidence="4">
        <text>acetyl-CoA + 2-oxoglutarate + H2O = (2R)-homocitrate + CoA + H(+)</text>
        <dbReference type="Rhea" id="RHEA:12929"/>
        <dbReference type="ChEBI" id="CHEBI:15377"/>
        <dbReference type="ChEBI" id="CHEBI:15378"/>
        <dbReference type="ChEBI" id="CHEBI:16810"/>
        <dbReference type="ChEBI" id="CHEBI:57287"/>
        <dbReference type="ChEBI" id="CHEBI:57288"/>
        <dbReference type="ChEBI" id="CHEBI:58884"/>
        <dbReference type="EC" id="2.3.3.14"/>
    </reaction>
</comment>
<dbReference type="GO" id="GO:0004410">
    <property type="term" value="F:homocitrate synthase activity"/>
    <property type="evidence" value="ECO:0007669"/>
    <property type="project" value="UniProtKB-UniRule"/>
</dbReference>
<dbReference type="PROSITE" id="PS50991">
    <property type="entry name" value="PYR_CT"/>
    <property type="match status" value="1"/>
</dbReference>
<keyword evidence="2 3" id="KW-0808">Transferase</keyword>
<proteinExistence type="inferred from homology"/>
<dbReference type="GO" id="GO:0019752">
    <property type="term" value="P:carboxylic acid metabolic process"/>
    <property type="evidence" value="ECO:0007669"/>
    <property type="project" value="UniProtKB-UniRule"/>
</dbReference>
<dbReference type="AlphaFoldDB" id="A0A1G1L2F6"/>
<evidence type="ECO:0000259" key="5">
    <source>
        <dbReference type="PROSITE" id="PS50991"/>
    </source>
</evidence>
<comment type="similarity">
    <text evidence="1 3">Belongs to the alpha-IPM synthase/homocitrate synthase family.</text>
</comment>
<feature type="domain" description="Pyruvate carboxyltransferase" evidence="5">
    <location>
        <begin position="11"/>
        <end position="262"/>
    </location>
</feature>
<dbReference type="Pfam" id="PF00682">
    <property type="entry name" value="HMGL-like"/>
    <property type="match status" value="1"/>
</dbReference>
<dbReference type="PROSITE" id="PS00815">
    <property type="entry name" value="AIPM_HOMOCIT_SYNTH_1"/>
    <property type="match status" value="1"/>
</dbReference>
<dbReference type="CDD" id="cd07939">
    <property type="entry name" value="DRE_TIM_NifV"/>
    <property type="match status" value="1"/>
</dbReference>
<evidence type="ECO:0000256" key="4">
    <source>
        <dbReference type="RuleBase" id="RU367143"/>
    </source>
</evidence>
<comment type="caution">
    <text evidence="6">The sequence shown here is derived from an EMBL/GenBank/DDBJ whole genome shotgun (WGS) entry which is preliminary data.</text>
</comment>
<dbReference type="EC" id="2.3.3.14" evidence="4"/>
<evidence type="ECO:0000256" key="2">
    <source>
        <dbReference type="ARBA" id="ARBA00022679"/>
    </source>
</evidence>
<name>A0A1G1L2F6_9BACT</name>
<dbReference type="InterPro" id="IPR013477">
    <property type="entry name" value="NifV/FrbC"/>
</dbReference>
<keyword evidence="4" id="KW-0535">Nitrogen fixation</keyword>